<proteinExistence type="inferred from homology"/>
<evidence type="ECO:0000259" key="8">
    <source>
        <dbReference type="Pfam" id="PF00892"/>
    </source>
</evidence>
<dbReference type="GO" id="GO:0005886">
    <property type="term" value="C:plasma membrane"/>
    <property type="evidence" value="ECO:0007669"/>
    <property type="project" value="UniProtKB-SubCell"/>
</dbReference>
<protein>
    <submittedName>
        <fullName evidence="9">DMT family transporter</fullName>
    </submittedName>
</protein>
<evidence type="ECO:0000256" key="5">
    <source>
        <dbReference type="ARBA" id="ARBA00022989"/>
    </source>
</evidence>
<feature type="domain" description="EamA" evidence="8">
    <location>
        <begin position="154"/>
        <end position="296"/>
    </location>
</feature>
<evidence type="ECO:0000256" key="7">
    <source>
        <dbReference type="SAM" id="Phobius"/>
    </source>
</evidence>
<dbReference type="AlphaFoldDB" id="A0A9Q4AA49"/>
<name>A0A9Q4AA49_9FIRM</name>
<evidence type="ECO:0000313" key="10">
    <source>
        <dbReference type="Proteomes" id="UP001108123"/>
    </source>
</evidence>
<feature type="transmembrane region" description="Helical" evidence="7">
    <location>
        <begin position="185"/>
        <end position="203"/>
    </location>
</feature>
<dbReference type="Proteomes" id="UP001108123">
    <property type="component" value="Unassembled WGS sequence"/>
</dbReference>
<feature type="transmembrane region" description="Helical" evidence="7">
    <location>
        <begin position="125"/>
        <end position="142"/>
    </location>
</feature>
<dbReference type="RefSeq" id="WP_216382891.1">
    <property type="nucleotide sequence ID" value="NZ_JAHLOA010000001.1"/>
</dbReference>
<dbReference type="Pfam" id="PF00892">
    <property type="entry name" value="EamA"/>
    <property type="match status" value="2"/>
</dbReference>
<evidence type="ECO:0000256" key="2">
    <source>
        <dbReference type="ARBA" id="ARBA00007362"/>
    </source>
</evidence>
<feature type="transmembrane region" description="Helical" evidence="7">
    <location>
        <begin position="279"/>
        <end position="299"/>
    </location>
</feature>
<keyword evidence="5 7" id="KW-1133">Transmembrane helix</keyword>
<feature type="transmembrane region" description="Helical" evidence="7">
    <location>
        <begin position="39"/>
        <end position="60"/>
    </location>
</feature>
<comment type="similarity">
    <text evidence="2">Belongs to the EamA transporter family.</text>
</comment>
<dbReference type="PANTHER" id="PTHR32322:SF18">
    <property type="entry name" value="S-ADENOSYLMETHIONINE_S-ADENOSYLHOMOCYSTEINE TRANSPORTER"/>
    <property type="match status" value="1"/>
</dbReference>
<feature type="transmembrane region" description="Helical" evidence="7">
    <location>
        <begin position="7"/>
        <end position="27"/>
    </location>
</feature>
<evidence type="ECO:0000313" key="9">
    <source>
        <dbReference type="EMBL" id="MCG4563881.1"/>
    </source>
</evidence>
<feature type="transmembrane region" description="Helical" evidence="7">
    <location>
        <begin position="256"/>
        <end position="273"/>
    </location>
</feature>
<feature type="domain" description="EamA" evidence="8">
    <location>
        <begin position="9"/>
        <end position="141"/>
    </location>
</feature>
<dbReference type="InterPro" id="IPR050638">
    <property type="entry name" value="AA-Vitamin_Transporters"/>
</dbReference>
<keyword evidence="10" id="KW-1185">Reference proteome</keyword>
<evidence type="ECO:0000256" key="3">
    <source>
        <dbReference type="ARBA" id="ARBA00022475"/>
    </source>
</evidence>
<reference evidence="9" key="1">
    <citation type="submission" date="2022-01" db="EMBL/GenBank/DDBJ databases">
        <title>Collection of gut derived symbiotic bacterial strains cultured from healthy donors.</title>
        <authorList>
            <person name="Lin H."/>
            <person name="Kohout C."/>
            <person name="Waligurski E."/>
            <person name="Pamer E.G."/>
        </authorList>
    </citation>
    <scope>NUCLEOTIDE SEQUENCE</scope>
    <source>
        <strain evidence="9">MSK.14.39</strain>
    </source>
</reference>
<keyword evidence="4 7" id="KW-0812">Transmembrane</keyword>
<feature type="transmembrane region" description="Helical" evidence="7">
    <location>
        <begin position="154"/>
        <end position="173"/>
    </location>
</feature>
<dbReference type="EMBL" id="JAKNID010000001">
    <property type="protein sequence ID" value="MCG4563881.1"/>
    <property type="molecule type" value="Genomic_DNA"/>
</dbReference>
<keyword evidence="3" id="KW-1003">Cell membrane</keyword>
<feature type="transmembrane region" description="Helical" evidence="7">
    <location>
        <begin position="72"/>
        <end position="93"/>
    </location>
</feature>
<dbReference type="PANTHER" id="PTHR32322">
    <property type="entry name" value="INNER MEMBRANE TRANSPORTER"/>
    <property type="match status" value="1"/>
</dbReference>
<comment type="caution">
    <text evidence="9">The sequence shown here is derived from an EMBL/GenBank/DDBJ whole genome shotgun (WGS) entry which is preliminary data.</text>
</comment>
<keyword evidence="6 7" id="KW-0472">Membrane</keyword>
<accession>A0A9Q4AA49</accession>
<dbReference type="InterPro" id="IPR000620">
    <property type="entry name" value="EamA_dom"/>
</dbReference>
<evidence type="ECO:0000256" key="4">
    <source>
        <dbReference type="ARBA" id="ARBA00022692"/>
    </source>
</evidence>
<evidence type="ECO:0000256" key="6">
    <source>
        <dbReference type="ARBA" id="ARBA00023136"/>
    </source>
</evidence>
<organism evidence="9 10">
    <name type="scientific">Anaerosalibacter bizertensis</name>
    <dbReference type="NCBI Taxonomy" id="932217"/>
    <lineage>
        <taxon>Bacteria</taxon>
        <taxon>Bacillati</taxon>
        <taxon>Bacillota</taxon>
        <taxon>Tissierellia</taxon>
        <taxon>Tissierellales</taxon>
        <taxon>Sporanaerobacteraceae</taxon>
        <taxon>Anaerosalibacter</taxon>
    </lineage>
</organism>
<feature type="transmembrane region" description="Helical" evidence="7">
    <location>
        <begin position="223"/>
        <end position="244"/>
    </location>
</feature>
<evidence type="ECO:0000256" key="1">
    <source>
        <dbReference type="ARBA" id="ARBA00004651"/>
    </source>
</evidence>
<feature type="transmembrane region" description="Helical" evidence="7">
    <location>
        <begin position="99"/>
        <end position="118"/>
    </location>
</feature>
<comment type="subcellular location">
    <subcellularLocation>
        <location evidence="1">Cell membrane</location>
        <topology evidence="1">Multi-pass membrane protein</topology>
    </subcellularLocation>
</comment>
<gene>
    <name evidence="9" type="ORF">L0P62_00305</name>
</gene>
<sequence>MDRDKKGLAYISALLYALIIGFSFLFTKVVLSISNPIDILAYRFISSFIVISVLILFKTANVKYTKEKIKKILPLAILYPLLFFGFQTFGLLNASSSEAGIILASSPVFTMILASYFLKEKTNSYQKLSIIISVLGVVYIMIKKGSSIDLANFKGIILLILSALSFSGYSVMVRKLAQDFTNIELSYIMITISFIFFTGLSIIKHIIEGSIEQFFIPLSNINFVVSILYLGVLSTLGTSLLVNYALSKLEASKMSVFGNLGTVISIIAGVIFLKEEIFYYHIIGSILIIGGVIGTNFLGDKELIDKKSLFKD</sequence>